<proteinExistence type="predicted"/>
<reference evidence="1" key="1">
    <citation type="journal article" date="2022" name="BMC Microbiol.">
        <title>Whole genome sequencing of Moraxella bovis strains from North America reveals two genotypes with different genetic determinants.</title>
        <authorList>
            <person name="Wynn E.L."/>
            <person name="Hille M.M."/>
            <person name="Loy J.D."/>
            <person name="Schuller G."/>
            <person name="Kuhn K.L."/>
            <person name="Dickey A.M."/>
            <person name="Bono J.L."/>
            <person name="Clawson M.L."/>
        </authorList>
    </citation>
    <scope>NUCLEOTIDE SEQUENCE</scope>
    <source>
        <plasmid evidence="1">unnamed</plasmid>
    </source>
</reference>
<protein>
    <submittedName>
        <fullName evidence="1">DUF3969 family protein</fullName>
    </submittedName>
</protein>
<dbReference type="AlphaFoldDB" id="A0AAX3F191"/>
<gene>
    <name evidence="1" type="ORF">LP129_14305</name>
</gene>
<dbReference type="InterPro" id="IPR025083">
    <property type="entry name" value="DUF3969"/>
</dbReference>
<geneLocation type="plasmid" evidence="1 2">
    <name>unnamed</name>
</geneLocation>
<dbReference type="RefSeq" id="WP_264676351.1">
    <property type="nucleotide sequence ID" value="NZ_CP087782.1"/>
</dbReference>
<organism evidence="1 2">
    <name type="scientific">Moraxella bovis</name>
    <dbReference type="NCBI Taxonomy" id="476"/>
    <lineage>
        <taxon>Bacteria</taxon>
        <taxon>Pseudomonadati</taxon>
        <taxon>Pseudomonadota</taxon>
        <taxon>Gammaproteobacteria</taxon>
        <taxon>Moraxellales</taxon>
        <taxon>Moraxellaceae</taxon>
        <taxon>Moraxella</taxon>
    </lineage>
</organism>
<dbReference type="Pfam" id="PF13108">
    <property type="entry name" value="DUF3969"/>
    <property type="match status" value="1"/>
</dbReference>
<evidence type="ECO:0000313" key="1">
    <source>
        <dbReference type="EMBL" id="UZA53042.1"/>
    </source>
</evidence>
<dbReference type="EMBL" id="CP087782">
    <property type="protein sequence ID" value="UZA53042.1"/>
    <property type="molecule type" value="Genomic_DNA"/>
</dbReference>
<name>A0AAX3F191_MORBO</name>
<keyword evidence="1" id="KW-0614">Plasmid</keyword>
<sequence>MNYCKQQEFIIKMLMLGMLNAYKKGFIGFDQMHFSLFAPKGEVLMRKKHFEDVADFIETGMEFEDIQRFFGHDYLCQQLSRLELDILKSIKNDDINPQLVFEIIERIVLLMEKS</sequence>
<dbReference type="Proteomes" id="UP001163283">
    <property type="component" value="Plasmid unnamed"/>
</dbReference>
<accession>A0AAX3F191</accession>
<evidence type="ECO:0000313" key="2">
    <source>
        <dbReference type="Proteomes" id="UP001163283"/>
    </source>
</evidence>
<dbReference type="GeneID" id="77190026"/>